<reference evidence="2" key="1">
    <citation type="journal article" date="2019" name="Int. J. Syst. Evol. Microbiol.">
        <title>The Global Catalogue of Microorganisms (GCM) 10K type strain sequencing project: providing services to taxonomists for standard genome sequencing and annotation.</title>
        <authorList>
            <consortium name="The Broad Institute Genomics Platform"/>
            <consortium name="The Broad Institute Genome Sequencing Center for Infectious Disease"/>
            <person name="Wu L."/>
            <person name="Ma J."/>
        </authorList>
    </citation>
    <scope>NUCLEOTIDE SEQUENCE [LARGE SCALE GENOMIC DNA]</scope>
    <source>
        <strain evidence="2">JCM 13595</strain>
    </source>
</reference>
<name>A0ABP5FNR3_9MICC</name>
<dbReference type="Proteomes" id="UP001501461">
    <property type="component" value="Unassembled WGS sequence"/>
</dbReference>
<comment type="caution">
    <text evidence="1">The sequence shown here is derived from an EMBL/GenBank/DDBJ whole genome shotgun (WGS) entry which is preliminary data.</text>
</comment>
<keyword evidence="2" id="KW-1185">Reference proteome</keyword>
<gene>
    <name evidence="1" type="ORF">GCM10009720_08810</name>
</gene>
<evidence type="ECO:0000313" key="2">
    <source>
        <dbReference type="Proteomes" id="UP001501461"/>
    </source>
</evidence>
<protein>
    <submittedName>
        <fullName evidence="1">Uncharacterized protein</fullName>
    </submittedName>
</protein>
<dbReference type="RefSeq" id="WP_343956391.1">
    <property type="nucleotide sequence ID" value="NZ_BAAAMN010000014.1"/>
</dbReference>
<sequence length="139" mass="15411">MDYEIPTTEPRLRARRNPKALRSWLHDEAAQQQVEDIARLLIGDLTRLIKQHANELAAGQPGLSMTVATEVPESLIATRIAKAIENEAKRQVEQVASAARAEYWAWSAIAEATGLQPTTDPRFLYPGIEDPYQPGGANH</sequence>
<accession>A0ABP5FNR3</accession>
<organism evidence="1 2">
    <name type="scientific">Yaniella flava</name>
    <dbReference type="NCBI Taxonomy" id="287930"/>
    <lineage>
        <taxon>Bacteria</taxon>
        <taxon>Bacillati</taxon>
        <taxon>Actinomycetota</taxon>
        <taxon>Actinomycetes</taxon>
        <taxon>Micrococcales</taxon>
        <taxon>Micrococcaceae</taxon>
        <taxon>Yaniella</taxon>
    </lineage>
</organism>
<evidence type="ECO:0000313" key="1">
    <source>
        <dbReference type="EMBL" id="GAA2030800.1"/>
    </source>
</evidence>
<dbReference type="EMBL" id="BAAAMN010000014">
    <property type="protein sequence ID" value="GAA2030800.1"/>
    <property type="molecule type" value="Genomic_DNA"/>
</dbReference>
<proteinExistence type="predicted"/>